<keyword evidence="3" id="KW-0853">WD repeat</keyword>
<dbReference type="FunFam" id="2.130.10.10:FF:001909">
    <property type="entry name" value="WD repeat, SAM and U-box domain-containing protein"/>
    <property type="match status" value="1"/>
</dbReference>
<dbReference type="Pfam" id="PF23097">
    <property type="entry name" value="NOL10_2nd"/>
    <property type="match status" value="1"/>
</dbReference>
<gene>
    <name evidence="6" type="ORF">APZ42_027188</name>
</gene>
<keyword evidence="5" id="KW-0539">Nucleus</keyword>
<keyword evidence="4" id="KW-0677">Repeat</keyword>
<proteinExistence type="inferred from homology"/>
<dbReference type="SUPFAM" id="SSF50978">
    <property type="entry name" value="WD40 repeat-like"/>
    <property type="match status" value="1"/>
</dbReference>
<evidence type="ECO:0000256" key="1">
    <source>
        <dbReference type="ARBA" id="ARBA00004604"/>
    </source>
</evidence>
<dbReference type="PANTHER" id="PTHR14927">
    <property type="entry name" value="NUCLEOLAR PROTEIN 10"/>
    <property type="match status" value="1"/>
</dbReference>
<evidence type="ECO:0000313" key="7">
    <source>
        <dbReference type="Proteomes" id="UP000076858"/>
    </source>
</evidence>
<comment type="caution">
    <text evidence="6">The sequence shown here is derived from an EMBL/GenBank/DDBJ whole genome shotgun (WGS) entry which is preliminary data.</text>
</comment>
<dbReference type="InterPro" id="IPR056551">
    <property type="entry name" value="Beta-prop_NOL10_N"/>
</dbReference>
<dbReference type="GO" id="GO:0030686">
    <property type="term" value="C:90S preribosome"/>
    <property type="evidence" value="ECO:0007669"/>
    <property type="project" value="TreeGrafter"/>
</dbReference>
<dbReference type="PANTHER" id="PTHR14927:SF0">
    <property type="entry name" value="NUCLEOLAR PROTEIN 10"/>
    <property type="match status" value="1"/>
</dbReference>
<organism evidence="6 7">
    <name type="scientific">Daphnia magna</name>
    <dbReference type="NCBI Taxonomy" id="35525"/>
    <lineage>
        <taxon>Eukaryota</taxon>
        <taxon>Metazoa</taxon>
        <taxon>Ecdysozoa</taxon>
        <taxon>Arthropoda</taxon>
        <taxon>Crustacea</taxon>
        <taxon>Branchiopoda</taxon>
        <taxon>Diplostraca</taxon>
        <taxon>Cladocera</taxon>
        <taxon>Anomopoda</taxon>
        <taxon>Daphniidae</taxon>
        <taxon>Daphnia</taxon>
    </lineage>
</organism>
<dbReference type="InterPro" id="IPR056550">
    <property type="entry name" value="NOL10_2nd"/>
</dbReference>
<accession>A0A164RCL0</accession>
<comment type="similarity">
    <text evidence="2">Belongs to the WD repeat NOL10/ENP2 family.</text>
</comment>
<dbReference type="OrthoDB" id="273340at2759"/>
<dbReference type="Gene3D" id="2.130.10.10">
    <property type="entry name" value="YVTN repeat-like/Quinoprotein amine dehydrogenase"/>
    <property type="match status" value="2"/>
</dbReference>
<dbReference type="Proteomes" id="UP000076858">
    <property type="component" value="Unassembled WGS sequence"/>
</dbReference>
<keyword evidence="7" id="KW-1185">Reference proteome</keyword>
<dbReference type="InterPro" id="IPR015943">
    <property type="entry name" value="WD40/YVTN_repeat-like_dom_sf"/>
</dbReference>
<evidence type="ECO:0000256" key="4">
    <source>
        <dbReference type="ARBA" id="ARBA00022737"/>
    </source>
</evidence>
<dbReference type="Pfam" id="PF08159">
    <property type="entry name" value="NUC153"/>
    <property type="match status" value="1"/>
</dbReference>
<protein>
    <submittedName>
        <fullName evidence="6">Nucleolar protein 10</fullName>
    </submittedName>
</protein>
<sequence>MLIQSSNNVKIYNLSAGKSLPEWLSDRKKRALQSKDLDIRRRVELIQDFDMPGVSTSIKVSKDGKYIMATGIYKPRVRCYEVANLSMKFERCMDAEVIKFEMLSEDYSKVVFLQCDRFVEFHAQYGRYYRTRIPKFGRDLKYHFQSCNLYIVGTGPDVYRLNLEEGRFLNSFQTEATTLNVCDMNPFHQLFVCGSKEGKIEAWDPRARNRVGVLDCALHAVTPDTQVIGIPQVTAVKFRDALTMGVGTSTGQILLYDLRSNRPTRVKDHRYGLPIKTVDFHNLNHDLVASMDSRIVRLWDRNTGEPYVSVEATSDLNDLCLVPNSGMMFMANEDKKMLTYYIPNLGPAPRWCSFLDSLTEELEEGETAAVYDDYKFLTVEELHDLGFSHLIGTNLLRAYMHGYFIDMRLYRKAKSIVEPLSLTRYKQNKVKETIDQQRSSRVQLQKLPAVNRELALKLMEDSKAVDDAEAVGKKSAAKLLMKSNILNDSRFKDLFVNPNFQIDKSSEEFRLLNPAVSRLDKIREKRIKKALVEDQFEPVKGTSLENPLMDDEFSDSERKGRKRTISQSDDSSSSSDDESLRNEIKLQHKIIREEKFQKRRLEREQEKLEGPKFMALKPGQKFQGFRSTNDQPKKKLARAALGERIHLEEDVNKIKLAPSAGSREMTFTLPQSERVTKAREQAQQHHEERRKIIRSANHLRTRGRGRGGRGRY</sequence>
<name>A0A164RCL0_9CRUS</name>
<evidence type="ECO:0000256" key="3">
    <source>
        <dbReference type="ARBA" id="ARBA00022574"/>
    </source>
</evidence>
<dbReference type="InterPro" id="IPR040382">
    <property type="entry name" value="NOL10/Enp2"/>
</dbReference>
<dbReference type="STRING" id="35525.A0A164RCL0"/>
<dbReference type="InterPro" id="IPR036322">
    <property type="entry name" value="WD40_repeat_dom_sf"/>
</dbReference>
<dbReference type="AlphaFoldDB" id="A0A164RCL0"/>
<reference evidence="6 7" key="1">
    <citation type="submission" date="2016-03" db="EMBL/GenBank/DDBJ databases">
        <title>EvidentialGene: Evidence-directed Construction of Genes on Genomes.</title>
        <authorList>
            <person name="Gilbert D.G."/>
            <person name="Choi J.-H."/>
            <person name="Mockaitis K."/>
            <person name="Colbourne J."/>
            <person name="Pfrender M."/>
        </authorList>
    </citation>
    <scope>NUCLEOTIDE SEQUENCE [LARGE SCALE GENOMIC DNA]</scope>
    <source>
        <strain evidence="6 7">Xinb3</strain>
        <tissue evidence="6">Complete organism</tissue>
    </source>
</reference>
<evidence type="ECO:0000256" key="2">
    <source>
        <dbReference type="ARBA" id="ARBA00005264"/>
    </source>
</evidence>
<evidence type="ECO:0000313" key="6">
    <source>
        <dbReference type="EMBL" id="KZS08533.1"/>
    </source>
</evidence>
<dbReference type="GO" id="GO:0032040">
    <property type="term" value="C:small-subunit processome"/>
    <property type="evidence" value="ECO:0007669"/>
    <property type="project" value="TreeGrafter"/>
</dbReference>
<dbReference type="EMBL" id="LRGB01002190">
    <property type="protein sequence ID" value="KZS08533.1"/>
    <property type="molecule type" value="Genomic_DNA"/>
</dbReference>
<dbReference type="InterPro" id="IPR012580">
    <property type="entry name" value="NUC153"/>
</dbReference>
<evidence type="ECO:0000256" key="5">
    <source>
        <dbReference type="ARBA" id="ARBA00023242"/>
    </source>
</evidence>
<comment type="subcellular location">
    <subcellularLocation>
        <location evidence="1">Nucleus</location>
        <location evidence="1">Nucleolus</location>
    </subcellularLocation>
</comment>
<dbReference type="GO" id="GO:0000462">
    <property type="term" value="P:maturation of SSU-rRNA from tricistronic rRNA transcript (SSU-rRNA, 5.8S rRNA, LSU-rRNA)"/>
    <property type="evidence" value="ECO:0007669"/>
    <property type="project" value="TreeGrafter"/>
</dbReference>
<dbReference type="Pfam" id="PF23098">
    <property type="entry name" value="Beta-prop_NOL10_N"/>
    <property type="match status" value="1"/>
</dbReference>